<dbReference type="AlphaFoldDB" id="A0A0D2JVL6"/>
<dbReference type="InterPro" id="IPR018062">
    <property type="entry name" value="HTH_AraC-typ_CS"/>
</dbReference>
<dbReference type="STRING" id="1429043.X474_11460"/>
<dbReference type="SUPFAM" id="SSF46689">
    <property type="entry name" value="Homeodomain-like"/>
    <property type="match status" value="1"/>
</dbReference>
<dbReference type="Pfam" id="PF12833">
    <property type="entry name" value="HTH_18"/>
    <property type="match status" value="1"/>
</dbReference>
<evidence type="ECO:0000313" key="6">
    <source>
        <dbReference type="EMBL" id="KIX13625.1"/>
    </source>
</evidence>
<accession>A0A0D2JVL6</accession>
<dbReference type="InterPro" id="IPR009057">
    <property type="entry name" value="Homeodomain-like_sf"/>
</dbReference>
<evidence type="ECO:0000259" key="5">
    <source>
        <dbReference type="PROSITE" id="PS01124"/>
    </source>
</evidence>
<protein>
    <submittedName>
        <fullName evidence="6">AraC family transcriptional regulator</fullName>
    </submittedName>
</protein>
<dbReference type="RefSeq" id="WP_052515079.1">
    <property type="nucleotide sequence ID" value="NZ_AZAC01000014.1"/>
</dbReference>
<keyword evidence="7" id="KW-1185">Reference proteome</keyword>
<dbReference type="PRINTS" id="PR00032">
    <property type="entry name" value="HTHARAC"/>
</dbReference>
<sequence>MQSGDFFLKGPEESSGWTPLEEERLDDSFKGLKVDGFQDAGPASRTFELFPGAWGAFNRGATSKAALVDYEIQNGPVCFWYCLCGEVNNQFSPQKGKRAGVTLDQGQCALSWLGNARGRIEPVSKGEICSLSLHLSPGHLARFLGAEEFDRIPRLLTTLLDQADPRAFTLAMARTREMDMVLNRILNCPFQGSLGRRYMESKATELLCLHLAQLQVSQIKKVPAGLNSRDQEKIRAAREILLARMQNPPGLKELAHLVGTNEFKLKKGFNQVFGSTVFGLLHEKRMQMAREMLLDGRVNVSQAAWEVGYTNVSHFITAFRKCFGVTPGDLLK</sequence>
<proteinExistence type="predicted"/>
<dbReference type="EMBL" id="AZAC01000014">
    <property type="protein sequence ID" value="KIX13625.1"/>
    <property type="molecule type" value="Genomic_DNA"/>
</dbReference>
<feature type="domain" description="HTH araC/xylS-type" evidence="5">
    <location>
        <begin position="235"/>
        <end position="332"/>
    </location>
</feature>
<dbReference type="PANTHER" id="PTHR47893">
    <property type="entry name" value="REGULATORY PROTEIN PCHR"/>
    <property type="match status" value="1"/>
</dbReference>
<evidence type="ECO:0000313" key="7">
    <source>
        <dbReference type="Proteomes" id="UP000032233"/>
    </source>
</evidence>
<gene>
    <name evidence="6" type="ORF">X474_11460</name>
</gene>
<dbReference type="InterPro" id="IPR018060">
    <property type="entry name" value="HTH_AraC"/>
</dbReference>
<dbReference type="Gene3D" id="1.10.10.60">
    <property type="entry name" value="Homeodomain-like"/>
    <property type="match status" value="1"/>
</dbReference>
<evidence type="ECO:0000256" key="3">
    <source>
        <dbReference type="ARBA" id="ARBA00023163"/>
    </source>
</evidence>
<evidence type="ECO:0000256" key="1">
    <source>
        <dbReference type="ARBA" id="ARBA00023015"/>
    </source>
</evidence>
<dbReference type="OrthoDB" id="5421880at2"/>
<dbReference type="PATRIC" id="fig|1429043.3.peg.2437"/>
<dbReference type="InParanoid" id="A0A0D2JVL6"/>
<dbReference type="SMART" id="SM00342">
    <property type="entry name" value="HTH_ARAC"/>
    <property type="match status" value="1"/>
</dbReference>
<dbReference type="GO" id="GO:0043565">
    <property type="term" value="F:sequence-specific DNA binding"/>
    <property type="evidence" value="ECO:0007669"/>
    <property type="project" value="InterPro"/>
</dbReference>
<comment type="caution">
    <text evidence="6">The sequence shown here is derived from an EMBL/GenBank/DDBJ whole genome shotgun (WGS) entry which is preliminary data.</text>
</comment>
<keyword evidence="3" id="KW-0804">Transcription</keyword>
<feature type="region of interest" description="Disordered" evidence="4">
    <location>
        <begin position="1"/>
        <end position="20"/>
    </location>
</feature>
<reference evidence="6 7" key="1">
    <citation type="submission" date="2013-11" db="EMBL/GenBank/DDBJ databases">
        <title>Metagenomic analysis of a methanogenic consortium involved in long chain n-alkane degradation.</title>
        <authorList>
            <person name="Davidova I.A."/>
            <person name="Callaghan A.V."/>
            <person name="Wawrik B."/>
            <person name="Pruitt S."/>
            <person name="Marks C."/>
            <person name="Duncan K.E."/>
            <person name="Suflita J.M."/>
        </authorList>
    </citation>
    <scope>NUCLEOTIDE SEQUENCE [LARGE SCALE GENOMIC DNA]</scope>
    <source>
        <strain evidence="6 7">SPR</strain>
    </source>
</reference>
<dbReference type="PROSITE" id="PS00041">
    <property type="entry name" value="HTH_ARAC_FAMILY_1"/>
    <property type="match status" value="1"/>
</dbReference>
<dbReference type="PANTHER" id="PTHR47893:SF1">
    <property type="entry name" value="REGULATORY PROTEIN PCHR"/>
    <property type="match status" value="1"/>
</dbReference>
<dbReference type="InterPro" id="IPR020449">
    <property type="entry name" value="Tscrpt_reg_AraC-type_HTH"/>
</dbReference>
<dbReference type="PROSITE" id="PS01124">
    <property type="entry name" value="HTH_ARAC_FAMILY_2"/>
    <property type="match status" value="1"/>
</dbReference>
<dbReference type="InterPro" id="IPR053142">
    <property type="entry name" value="PchR_regulatory_protein"/>
</dbReference>
<keyword evidence="2" id="KW-0238">DNA-binding</keyword>
<name>A0A0D2JVL6_9BACT</name>
<organism evidence="6 7">
    <name type="scientific">Dethiosulfatarculus sandiegensis</name>
    <dbReference type="NCBI Taxonomy" id="1429043"/>
    <lineage>
        <taxon>Bacteria</taxon>
        <taxon>Pseudomonadati</taxon>
        <taxon>Thermodesulfobacteriota</taxon>
        <taxon>Desulfarculia</taxon>
        <taxon>Desulfarculales</taxon>
        <taxon>Desulfarculaceae</taxon>
        <taxon>Dethiosulfatarculus</taxon>
    </lineage>
</organism>
<dbReference type="FunCoup" id="A0A0D2JVL6">
    <property type="interactions" value="185"/>
</dbReference>
<dbReference type="Proteomes" id="UP000032233">
    <property type="component" value="Unassembled WGS sequence"/>
</dbReference>
<keyword evidence="1" id="KW-0805">Transcription regulation</keyword>
<evidence type="ECO:0000256" key="2">
    <source>
        <dbReference type="ARBA" id="ARBA00023125"/>
    </source>
</evidence>
<dbReference type="GO" id="GO:0003700">
    <property type="term" value="F:DNA-binding transcription factor activity"/>
    <property type="evidence" value="ECO:0007669"/>
    <property type="project" value="InterPro"/>
</dbReference>
<evidence type="ECO:0000256" key="4">
    <source>
        <dbReference type="SAM" id="MobiDB-lite"/>
    </source>
</evidence>